<evidence type="ECO:0000256" key="5">
    <source>
        <dbReference type="ARBA" id="ARBA00023136"/>
    </source>
</evidence>
<dbReference type="Proteomes" id="UP000187001">
    <property type="component" value="Unassembled WGS sequence"/>
</dbReference>
<evidence type="ECO:0000313" key="8">
    <source>
        <dbReference type="Proteomes" id="UP000187001"/>
    </source>
</evidence>
<feature type="transmembrane region" description="Helical" evidence="6">
    <location>
        <begin position="231"/>
        <end position="257"/>
    </location>
</feature>
<dbReference type="InterPro" id="IPR051611">
    <property type="entry name" value="ECF_transporter_component"/>
</dbReference>
<sequence>MGDPRGDDAVTARTLNPVARLLTALIIAGALVLSVDWVSALTALAGEVLLFAAIGVKPRAALKRGAVVALAATLTAVTILLYGQVSGTVYWHFLLVTISDGSIALAAATFLRVLAIALPSVILFIDVESTELADGLGQVLRLPARFVLGALAGLRLVGLLGQDWQYLGYARRARGVADHARVRRLAGQTFALLVFAVRRGTKLATAMEARGFGAYPRRTWARPSPFGAREFALIVAGFVIAGVAITVSVTMGAWNFIGAR</sequence>
<proteinExistence type="predicted"/>
<keyword evidence="3 6" id="KW-0812">Transmembrane</keyword>
<dbReference type="GO" id="GO:0005886">
    <property type="term" value="C:plasma membrane"/>
    <property type="evidence" value="ECO:0007669"/>
    <property type="project" value="UniProtKB-ARBA"/>
</dbReference>
<feature type="transmembrane region" description="Helical" evidence="6">
    <location>
        <begin position="66"/>
        <end position="83"/>
    </location>
</feature>
<dbReference type="AlphaFoldDB" id="A0ABD6QKV9"/>
<dbReference type="CDD" id="cd16914">
    <property type="entry name" value="EcfT"/>
    <property type="match status" value="1"/>
</dbReference>
<evidence type="ECO:0000256" key="4">
    <source>
        <dbReference type="ARBA" id="ARBA00022989"/>
    </source>
</evidence>
<dbReference type="PANTHER" id="PTHR34857">
    <property type="entry name" value="SLL0384 PROTEIN"/>
    <property type="match status" value="1"/>
</dbReference>
<reference evidence="7 8" key="1">
    <citation type="submission" date="2016-07" db="EMBL/GenBank/DDBJ databases">
        <authorList>
            <person name="Sutton G."/>
            <person name="Brinkac L."/>
            <person name="Sanka R."/>
            <person name="Adams M."/>
            <person name="Lau E."/>
            <person name="Kumar A."/>
            <person name="Macaden R."/>
        </authorList>
    </citation>
    <scope>NUCLEOTIDE SEQUENCE [LARGE SCALE GENOMIC DNA]</scope>
    <source>
        <strain evidence="7 8">GA-0871</strain>
    </source>
</reference>
<dbReference type="PANTHER" id="PTHR34857:SF2">
    <property type="entry name" value="SLL0384 PROTEIN"/>
    <property type="match status" value="1"/>
</dbReference>
<accession>A0ABD6QKV9</accession>
<dbReference type="EMBL" id="MBER01000080">
    <property type="protein sequence ID" value="OMC43341.1"/>
    <property type="molecule type" value="Genomic_DNA"/>
</dbReference>
<feature type="transmembrane region" description="Helical" evidence="6">
    <location>
        <begin position="21"/>
        <end position="54"/>
    </location>
</feature>
<evidence type="ECO:0000256" key="1">
    <source>
        <dbReference type="ARBA" id="ARBA00004141"/>
    </source>
</evidence>
<organism evidence="7 8">
    <name type="scientific">Mycolicibacterium fortuitum</name>
    <name type="common">Mycobacterium fortuitum</name>
    <dbReference type="NCBI Taxonomy" id="1766"/>
    <lineage>
        <taxon>Bacteria</taxon>
        <taxon>Bacillati</taxon>
        <taxon>Actinomycetota</taxon>
        <taxon>Actinomycetes</taxon>
        <taxon>Mycobacteriales</taxon>
        <taxon>Mycobacteriaceae</taxon>
        <taxon>Mycolicibacterium</taxon>
    </lineage>
</organism>
<name>A0ABD6QKV9_MYCFO</name>
<comment type="subcellular location">
    <subcellularLocation>
        <location evidence="1">Membrane</location>
        <topology evidence="1">Multi-pass membrane protein</topology>
    </subcellularLocation>
</comment>
<keyword evidence="4 6" id="KW-1133">Transmembrane helix</keyword>
<evidence type="ECO:0000313" key="7">
    <source>
        <dbReference type="EMBL" id="OMC43341.1"/>
    </source>
</evidence>
<evidence type="ECO:0000256" key="3">
    <source>
        <dbReference type="ARBA" id="ARBA00022692"/>
    </source>
</evidence>
<comment type="caution">
    <text evidence="7">The sequence shown here is derived from an EMBL/GenBank/DDBJ whole genome shotgun (WGS) entry which is preliminary data.</text>
</comment>
<keyword evidence="5 6" id="KW-0472">Membrane</keyword>
<feature type="transmembrane region" description="Helical" evidence="6">
    <location>
        <begin position="103"/>
        <end position="125"/>
    </location>
</feature>
<gene>
    <name evidence="7" type="ORF">A5742_29425</name>
</gene>
<evidence type="ECO:0000256" key="2">
    <source>
        <dbReference type="ARBA" id="ARBA00022475"/>
    </source>
</evidence>
<dbReference type="InterPro" id="IPR003339">
    <property type="entry name" value="ABC/ECF_trnsptr_transmembrane"/>
</dbReference>
<keyword evidence="2" id="KW-1003">Cell membrane</keyword>
<protein>
    <submittedName>
        <fullName evidence="7">ABC transporter</fullName>
    </submittedName>
</protein>
<dbReference type="Pfam" id="PF02361">
    <property type="entry name" value="CbiQ"/>
    <property type="match status" value="1"/>
</dbReference>
<evidence type="ECO:0000256" key="6">
    <source>
        <dbReference type="SAM" id="Phobius"/>
    </source>
</evidence>